<proteinExistence type="predicted"/>
<evidence type="ECO:0000313" key="3">
    <source>
        <dbReference type="RefSeq" id="XP_018319073.1"/>
    </source>
</evidence>
<evidence type="ECO:0000313" key="2">
    <source>
        <dbReference type="Proteomes" id="UP000192223"/>
    </source>
</evidence>
<reference evidence="3" key="1">
    <citation type="submission" date="2025-08" db="UniProtKB">
        <authorList>
            <consortium name="RefSeq"/>
        </authorList>
    </citation>
    <scope>IDENTIFICATION</scope>
    <source>
        <tissue evidence="3">Entire body</tissue>
    </source>
</reference>
<accession>A0A1W4WG35</accession>
<feature type="signal peptide" evidence="1">
    <location>
        <begin position="1"/>
        <end position="22"/>
    </location>
</feature>
<feature type="chain" id="PRO_5010729971" evidence="1">
    <location>
        <begin position="23"/>
        <end position="186"/>
    </location>
</feature>
<organism evidence="2 3">
    <name type="scientific">Agrilus planipennis</name>
    <name type="common">Emerald ash borer</name>
    <name type="synonym">Agrilus marcopoli</name>
    <dbReference type="NCBI Taxonomy" id="224129"/>
    <lineage>
        <taxon>Eukaryota</taxon>
        <taxon>Metazoa</taxon>
        <taxon>Ecdysozoa</taxon>
        <taxon>Arthropoda</taxon>
        <taxon>Hexapoda</taxon>
        <taxon>Insecta</taxon>
        <taxon>Pterygota</taxon>
        <taxon>Neoptera</taxon>
        <taxon>Endopterygota</taxon>
        <taxon>Coleoptera</taxon>
        <taxon>Polyphaga</taxon>
        <taxon>Elateriformia</taxon>
        <taxon>Buprestoidea</taxon>
        <taxon>Buprestidae</taxon>
        <taxon>Agrilinae</taxon>
        <taxon>Agrilus</taxon>
    </lineage>
</organism>
<keyword evidence="2" id="KW-1185">Reference proteome</keyword>
<dbReference type="AlphaFoldDB" id="A0A1W4WG35"/>
<sequence>MLPNNRTSVIFIFAIFCALTHGFPSELNYQWPENSDIFFDGRHIRTIDSLTGESFGMAKRLELIRNQRKPQSKSRRIVNNCCDSLLPGGPFGKGKRSTDASSRTALKSSVEEVEKQIKTSRELSRPLRTPGLDSLGNESYGLKKKNTLNYLLLYPQLRDILKYLEQERELREDKYKAFNNEENIFY</sequence>
<dbReference type="Proteomes" id="UP000192223">
    <property type="component" value="Unplaced"/>
</dbReference>
<gene>
    <name evidence="3" type="primary">LOC108732657</name>
</gene>
<keyword evidence="1" id="KW-0732">Signal</keyword>
<name>A0A1W4WG35_AGRPL</name>
<protein>
    <submittedName>
        <fullName evidence="3">Uncharacterized protein LOC108732657 isoform X2</fullName>
    </submittedName>
</protein>
<dbReference type="KEGG" id="apln:108732657"/>
<dbReference type="GeneID" id="108732657"/>
<dbReference type="RefSeq" id="XP_018319073.1">
    <property type="nucleotide sequence ID" value="XM_018463571.2"/>
</dbReference>
<evidence type="ECO:0000256" key="1">
    <source>
        <dbReference type="SAM" id="SignalP"/>
    </source>
</evidence>